<evidence type="ECO:0000313" key="2">
    <source>
        <dbReference type="Proteomes" id="UP000241964"/>
    </source>
</evidence>
<dbReference type="EMBL" id="PYAS01000008">
    <property type="protein sequence ID" value="PSL27153.1"/>
    <property type="molecule type" value="Genomic_DNA"/>
</dbReference>
<organism evidence="1 2">
    <name type="scientific">Dyadobacter jiangsuensis</name>
    <dbReference type="NCBI Taxonomy" id="1591085"/>
    <lineage>
        <taxon>Bacteria</taxon>
        <taxon>Pseudomonadati</taxon>
        <taxon>Bacteroidota</taxon>
        <taxon>Cytophagia</taxon>
        <taxon>Cytophagales</taxon>
        <taxon>Spirosomataceae</taxon>
        <taxon>Dyadobacter</taxon>
    </lineage>
</organism>
<name>A0A2P8FZK7_9BACT</name>
<evidence type="ECO:0000313" key="1">
    <source>
        <dbReference type="EMBL" id="PSL27153.1"/>
    </source>
</evidence>
<reference evidence="1 2" key="1">
    <citation type="submission" date="2018-03" db="EMBL/GenBank/DDBJ databases">
        <title>Genomic Encyclopedia of Archaeal and Bacterial Type Strains, Phase II (KMG-II): from individual species to whole genera.</title>
        <authorList>
            <person name="Goeker M."/>
        </authorList>
    </citation>
    <scope>NUCLEOTIDE SEQUENCE [LARGE SCALE GENOMIC DNA]</scope>
    <source>
        <strain evidence="1 2">DSM 29057</strain>
    </source>
</reference>
<comment type="caution">
    <text evidence="1">The sequence shown here is derived from an EMBL/GenBank/DDBJ whole genome shotgun (WGS) entry which is preliminary data.</text>
</comment>
<dbReference type="AlphaFoldDB" id="A0A2P8FZK7"/>
<gene>
    <name evidence="1" type="ORF">CLV60_1087</name>
</gene>
<accession>A0A2P8FZK7</accession>
<keyword evidence="2" id="KW-1185">Reference proteome</keyword>
<dbReference type="Proteomes" id="UP000241964">
    <property type="component" value="Unassembled WGS sequence"/>
</dbReference>
<sequence>MQVTGPGYLLDSGHVCLLIIKLTQLYVPLGT</sequence>
<protein>
    <submittedName>
        <fullName evidence="1">Uncharacterized protein</fullName>
    </submittedName>
</protein>
<proteinExistence type="predicted"/>